<reference evidence="1" key="1">
    <citation type="submission" date="2023-03" db="EMBL/GenBank/DDBJ databases">
        <title>Massive genome expansion in bonnet fungi (Mycena s.s.) driven by repeated elements and novel gene families across ecological guilds.</title>
        <authorList>
            <consortium name="Lawrence Berkeley National Laboratory"/>
            <person name="Harder C.B."/>
            <person name="Miyauchi S."/>
            <person name="Viragh M."/>
            <person name="Kuo A."/>
            <person name="Thoen E."/>
            <person name="Andreopoulos B."/>
            <person name="Lu D."/>
            <person name="Skrede I."/>
            <person name="Drula E."/>
            <person name="Henrissat B."/>
            <person name="Morin E."/>
            <person name="Kohler A."/>
            <person name="Barry K."/>
            <person name="LaButti K."/>
            <person name="Morin E."/>
            <person name="Salamov A."/>
            <person name="Lipzen A."/>
            <person name="Mereny Z."/>
            <person name="Hegedus B."/>
            <person name="Baldrian P."/>
            <person name="Stursova M."/>
            <person name="Weitz H."/>
            <person name="Taylor A."/>
            <person name="Grigoriev I.V."/>
            <person name="Nagy L.G."/>
            <person name="Martin F."/>
            <person name="Kauserud H."/>
        </authorList>
    </citation>
    <scope>NUCLEOTIDE SEQUENCE</scope>
    <source>
        <strain evidence="1">CBHHK002</strain>
    </source>
</reference>
<dbReference type="Proteomes" id="UP001218218">
    <property type="component" value="Unassembled WGS sequence"/>
</dbReference>
<dbReference type="AlphaFoldDB" id="A0AAD6ZQZ5"/>
<comment type="caution">
    <text evidence="1">The sequence shown here is derived from an EMBL/GenBank/DDBJ whole genome shotgun (WGS) entry which is preliminary data.</text>
</comment>
<name>A0AAD6ZQZ5_9AGAR</name>
<evidence type="ECO:0000313" key="1">
    <source>
        <dbReference type="EMBL" id="KAJ7334813.1"/>
    </source>
</evidence>
<sequence length="164" mass="18549">MLVPQGYPIHPLPLEALKQGYEKLKKQVGRRKKALEDHLANKERIPDDDGEWLDNEANLVDEQRVLEDSEAASDYEHGVSCLDVKRKAAWAQMKELAGGVKASVTVSMPTTKCKRPKEKAVILEGKQPGKKKAVLPVFTKKENATLQQQQRIKILDWFHQNGKN</sequence>
<accession>A0AAD6ZQZ5</accession>
<keyword evidence="2" id="KW-1185">Reference proteome</keyword>
<evidence type="ECO:0000313" key="2">
    <source>
        <dbReference type="Proteomes" id="UP001218218"/>
    </source>
</evidence>
<gene>
    <name evidence="1" type="ORF">DFH08DRAFT_965561</name>
</gene>
<protein>
    <submittedName>
        <fullName evidence="1">Uncharacterized protein</fullName>
    </submittedName>
</protein>
<proteinExistence type="predicted"/>
<organism evidence="1 2">
    <name type="scientific">Mycena albidolilacea</name>
    <dbReference type="NCBI Taxonomy" id="1033008"/>
    <lineage>
        <taxon>Eukaryota</taxon>
        <taxon>Fungi</taxon>
        <taxon>Dikarya</taxon>
        <taxon>Basidiomycota</taxon>
        <taxon>Agaricomycotina</taxon>
        <taxon>Agaricomycetes</taxon>
        <taxon>Agaricomycetidae</taxon>
        <taxon>Agaricales</taxon>
        <taxon>Marasmiineae</taxon>
        <taxon>Mycenaceae</taxon>
        <taxon>Mycena</taxon>
    </lineage>
</organism>
<dbReference type="EMBL" id="JARIHO010000032">
    <property type="protein sequence ID" value="KAJ7334813.1"/>
    <property type="molecule type" value="Genomic_DNA"/>
</dbReference>